<gene>
    <name evidence="2" type="ORF">BJP25_17875</name>
</gene>
<name>A0A1Q9LMT4_9PSEU</name>
<accession>A0A1Q9LMT4</accession>
<evidence type="ECO:0000256" key="1">
    <source>
        <dbReference type="SAM" id="MobiDB-lite"/>
    </source>
</evidence>
<evidence type="ECO:0000313" key="3">
    <source>
        <dbReference type="Proteomes" id="UP000186040"/>
    </source>
</evidence>
<evidence type="ECO:0000313" key="2">
    <source>
        <dbReference type="EMBL" id="OLR93340.1"/>
    </source>
</evidence>
<protein>
    <submittedName>
        <fullName evidence="2">Uncharacterized protein</fullName>
    </submittedName>
</protein>
<organism evidence="2 3">
    <name type="scientific">Actinokineospora bangkokensis</name>
    <dbReference type="NCBI Taxonomy" id="1193682"/>
    <lineage>
        <taxon>Bacteria</taxon>
        <taxon>Bacillati</taxon>
        <taxon>Actinomycetota</taxon>
        <taxon>Actinomycetes</taxon>
        <taxon>Pseudonocardiales</taxon>
        <taxon>Pseudonocardiaceae</taxon>
        <taxon>Actinokineospora</taxon>
    </lineage>
</organism>
<reference evidence="2 3" key="1">
    <citation type="submission" date="2016-10" db="EMBL/GenBank/DDBJ databases">
        <title>The Draft Genome Sequence of Actinokineospora bangkokensis 44EHWT reveals the biosynthetic pathway of antifungal compounds Thailandins with unusual extender unit butylmalonyl-CoA.</title>
        <authorList>
            <person name="Greule A."/>
            <person name="Intra B."/>
            <person name="Flemming S."/>
            <person name="Rommel M.G."/>
            <person name="Panbangred W."/>
            <person name="Bechthold A."/>
        </authorList>
    </citation>
    <scope>NUCLEOTIDE SEQUENCE [LARGE SCALE GENOMIC DNA]</scope>
    <source>
        <strain evidence="2 3">44EHW</strain>
    </source>
</reference>
<comment type="caution">
    <text evidence="2">The sequence shown here is derived from an EMBL/GenBank/DDBJ whole genome shotgun (WGS) entry which is preliminary data.</text>
</comment>
<dbReference type="Proteomes" id="UP000186040">
    <property type="component" value="Unassembled WGS sequence"/>
</dbReference>
<dbReference type="STRING" id="1193682.BJP25_17875"/>
<dbReference type="AlphaFoldDB" id="A0A1Q9LMT4"/>
<dbReference type="EMBL" id="MKQR01000011">
    <property type="protein sequence ID" value="OLR93340.1"/>
    <property type="molecule type" value="Genomic_DNA"/>
</dbReference>
<sequence>MGPVSERVRVDVDALAKGGVDIQGLMALTRRICAELGGAVAQYQYAGGTGEMGKRFDQGYKPGAEQGVKFLALLSEVVGDAGGRTLDTAKSFRTTDDEATSSVPGNQG</sequence>
<keyword evidence="3" id="KW-1185">Reference proteome</keyword>
<proteinExistence type="predicted"/>
<feature type="region of interest" description="Disordered" evidence="1">
    <location>
        <begin position="87"/>
        <end position="108"/>
    </location>
</feature>